<evidence type="ECO:0000256" key="14">
    <source>
        <dbReference type="ARBA" id="ARBA00023303"/>
    </source>
</evidence>
<evidence type="ECO:0000256" key="11">
    <source>
        <dbReference type="ARBA" id="ARBA00023180"/>
    </source>
</evidence>
<feature type="transmembrane region" description="Helical" evidence="16">
    <location>
        <begin position="329"/>
        <end position="349"/>
    </location>
</feature>
<evidence type="ECO:0000259" key="18">
    <source>
        <dbReference type="Pfam" id="PF02932"/>
    </source>
</evidence>
<protein>
    <submittedName>
        <fullName evidence="21">Uncharacterized protein</fullName>
    </submittedName>
</protein>
<dbReference type="Pfam" id="PF02932">
    <property type="entry name" value="Neur_chan_memb"/>
    <property type="match status" value="1"/>
</dbReference>
<dbReference type="PANTHER" id="PTHR18945">
    <property type="entry name" value="NEUROTRANSMITTER GATED ION CHANNEL"/>
    <property type="match status" value="1"/>
</dbReference>
<dbReference type="PRINTS" id="PR00253">
    <property type="entry name" value="GABAARECEPTR"/>
</dbReference>
<dbReference type="SUPFAM" id="SSF63712">
    <property type="entry name" value="Nicotinic receptor ligand binding domain-like"/>
    <property type="match status" value="2"/>
</dbReference>
<evidence type="ECO:0000256" key="7">
    <source>
        <dbReference type="ARBA" id="ARBA00023065"/>
    </source>
</evidence>
<keyword evidence="6" id="KW-0770">Synapse</keyword>
<evidence type="ECO:0000256" key="10">
    <source>
        <dbReference type="ARBA" id="ARBA00023173"/>
    </source>
</evidence>
<keyword evidence="9" id="KW-1015">Disulfide bond</keyword>
<dbReference type="GO" id="GO:0045211">
    <property type="term" value="C:postsynaptic membrane"/>
    <property type="evidence" value="ECO:0007669"/>
    <property type="project" value="UniProtKB-SubCell"/>
</dbReference>
<dbReference type="GO" id="GO:0034707">
    <property type="term" value="C:chloride channel complex"/>
    <property type="evidence" value="ECO:0007669"/>
    <property type="project" value="UniProtKB-KW"/>
</dbReference>
<dbReference type="SUPFAM" id="SSF90112">
    <property type="entry name" value="Neurotransmitter-gated ion-channel transmembrane pore"/>
    <property type="match status" value="1"/>
</dbReference>
<evidence type="ECO:0000259" key="19">
    <source>
        <dbReference type="Pfam" id="PF17906"/>
    </source>
</evidence>
<dbReference type="PRINTS" id="PR00252">
    <property type="entry name" value="NRIONCHANNEL"/>
</dbReference>
<evidence type="ECO:0000256" key="16">
    <source>
        <dbReference type="SAM" id="Phobius"/>
    </source>
</evidence>
<dbReference type="GO" id="GO:0005230">
    <property type="term" value="F:extracellular ligand-gated monoatomic ion channel activity"/>
    <property type="evidence" value="ECO:0007669"/>
    <property type="project" value="InterPro"/>
</dbReference>
<evidence type="ECO:0000256" key="12">
    <source>
        <dbReference type="ARBA" id="ARBA00023214"/>
    </source>
</evidence>
<evidence type="ECO:0000256" key="6">
    <source>
        <dbReference type="ARBA" id="ARBA00023018"/>
    </source>
</evidence>
<keyword evidence="13" id="KW-0628">Postsynaptic cell membrane</keyword>
<feature type="transmembrane region" description="Helical" evidence="16">
    <location>
        <begin position="361"/>
        <end position="380"/>
    </location>
</feature>
<dbReference type="CDD" id="cd19049">
    <property type="entry name" value="LGIC_TM_anion"/>
    <property type="match status" value="1"/>
</dbReference>
<feature type="domain" description="Neurotransmitter-gated ion-channel ligand-binding" evidence="17">
    <location>
        <begin position="207"/>
        <end position="248"/>
    </location>
</feature>
<dbReference type="Pfam" id="PF02931">
    <property type="entry name" value="Neur_chan_LBD"/>
    <property type="match status" value="2"/>
</dbReference>
<dbReference type="InterPro" id="IPR006202">
    <property type="entry name" value="Neur_chan_lig-bd"/>
</dbReference>
<evidence type="ECO:0000256" key="9">
    <source>
        <dbReference type="ARBA" id="ARBA00023157"/>
    </source>
</evidence>
<dbReference type="InterPro" id="IPR006029">
    <property type="entry name" value="Neurotrans-gated_channel_TM"/>
</dbReference>
<evidence type="ECO:0000256" key="3">
    <source>
        <dbReference type="ARBA" id="ARBA00022692"/>
    </source>
</evidence>
<reference evidence="21" key="1">
    <citation type="submission" date="2022-11" db="UniProtKB">
        <authorList>
            <consortium name="WormBaseParasite"/>
        </authorList>
    </citation>
    <scope>IDENTIFICATION</scope>
</reference>
<feature type="domain" description="Neurotransmitter-gated ion-channel transmembrane" evidence="18">
    <location>
        <begin position="303"/>
        <end position="387"/>
    </location>
</feature>
<accession>A0A914CMG6</accession>
<dbReference type="WBParaSite" id="ACRNAN_scaffold1240.g17093.t1">
    <property type="protein sequence ID" value="ACRNAN_scaffold1240.g17093.t1"/>
    <property type="gene ID" value="ACRNAN_scaffold1240.g17093"/>
</dbReference>
<evidence type="ECO:0000256" key="2">
    <source>
        <dbReference type="ARBA" id="ARBA00022475"/>
    </source>
</evidence>
<dbReference type="AlphaFoldDB" id="A0A914CMG6"/>
<sequence length="451" mass="51789">MLMPLVHGSSNESEPNTACLSQLLNRLINTSIYDKRLRPKFGNDAVDVGITMHVLSISDVSEVNMDFTLDFTLSQVWTDPRLAFEILDTGSKKSETLYLGSDYINNIWKPDTFFANEKKSFFHSANKMRVDNHIHIRHIMLYHFEKGWKATQSFRDLNELSAEGTISQSQVERWFKKFKSGDTNLEDEEGRSRPSDFDDAALLETWKITIQNSMVFLDPDGQVKSNQRLTVTASCPMNLQLFPLDTQTYGNNDLATAISFGKFTLPQYRVVGYITTISEHTLDQRLIFAVILKRNIGFYLINIIIPAMLIVTISWVSFWLNIGSAPARVTLGVTTMLTMTMLMTIMNNSMPKVSYIKSMDIFLLFCLVMIFASLVEYAFASYLDKNPTWKVARKYRISPEKIDKFSRIMFPLVFITFQIGYWSVMIVLSSQNGNQDYRPFRVSTKDLQFSL</sequence>
<keyword evidence="2" id="KW-1003">Cell membrane</keyword>
<keyword evidence="5 16" id="KW-1133">Transmembrane helix</keyword>
<proteinExistence type="predicted"/>
<evidence type="ECO:0000256" key="15">
    <source>
        <dbReference type="ARBA" id="ARBA00034104"/>
    </source>
</evidence>
<keyword evidence="20" id="KW-1185">Reference proteome</keyword>
<dbReference type="GO" id="GO:0005254">
    <property type="term" value="F:chloride channel activity"/>
    <property type="evidence" value="ECO:0007669"/>
    <property type="project" value="UniProtKB-KW"/>
</dbReference>
<keyword evidence="10" id="KW-0869">Chloride channel</keyword>
<feature type="domain" description="Neurotransmitter-gated ion-channel ligand-binding" evidence="17">
    <location>
        <begin position="21"/>
        <end position="128"/>
    </location>
</feature>
<keyword evidence="12" id="KW-0868">Chloride</keyword>
<evidence type="ECO:0000256" key="13">
    <source>
        <dbReference type="ARBA" id="ARBA00023257"/>
    </source>
</evidence>
<evidence type="ECO:0000259" key="17">
    <source>
        <dbReference type="Pfam" id="PF02931"/>
    </source>
</evidence>
<evidence type="ECO:0000313" key="20">
    <source>
        <dbReference type="Proteomes" id="UP000887540"/>
    </source>
</evidence>
<keyword evidence="11" id="KW-0325">Glycoprotein</keyword>
<keyword evidence="14" id="KW-0407">Ion channel</keyword>
<keyword evidence="3 16" id="KW-0812">Transmembrane</keyword>
<dbReference type="InterPro" id="IPR038050">
    <property type="entry name" value="Neuro_actylchol_rec"/>
</dbReference>
<evidence type="ECO:0000313" key="21">
    <source>
        <dbReference type="WBParaSite" id="ACRNAN_scaffold1240.g17093.t1"/>
    </source>
</evidence>
<dbReference type="Gene3D" id="2.70.170.10">
    <property type="entry name" value="Neurotransmitter-gated ion-channel ligand-binding domain"/>
    <property type="match status" value="1"/>
</dbReference>
<dbReference type="Proteomes" id="UP000887540">
    <property type="component" value="Unplaced"/>
</dbReference>
<keyword evidence="1" id="KW-0813">Transport</keyword>
<name>A0A914CMG6_9BILA</name>
<feature type="domain" description="Mos1 transposase HTH" evidence="19">
    <location>
        <begin position="133"/>
        <end position="182"/>
    </location>
</feature>
<dbReference type="InterPro" id="IPR036734">
    <property type="entry name" value="Neur_chan_lig-bd_sf"/>
</dbReference>
<keyword evidence="8 16" id="KW-0472">Membrane</keyword>
<evidence type="ECO:0000256" key="5">
    <source>
        <dbReference type="ARBA" id="ARBA00022989"/>
    </source>
</evidence>
<dbReference type="Gene3D" id="1.20.58.390">
    <property type="entry name" value="Neurotransmitter-gated ion-channel transmembrane domain"/>
    <property type="match status" value="1"/>
</dbReference>
<dbReference type="FunFam" id="1.20.58.390:FF:000067">
    <property type="entry name" value="Glycine receptor subunit alpha-2"/>
    <property type="match status" value="1"/>
</dbReference>
<dbReference type="InterPro" id="IPR041426">
    <property type="entry name" value="Mos1_HTH"/>
</dbReference>
<keyword evidence="4" id="KW-0732">Signal</keyword>
<dbReference type="InterPro" id="IPR006028">
    <property type="entry name" value="GABAA/Glycine_rcpt"/>
</dbReference>
<feature type="transmembrane region" description="Helical" evidence="16">
    <location>
        <begin position="296"/>
        <end position="317"/>
    </location>
</feature>
<feature type="transmembrane region" description="Helical" evidence="16">
    <location>
        <begin position="408"/>
        <end position="428"/>
    </location>
</feature>
<dbReference type="Gene3D" id="1.10.10.1450">
    <property type="match status" value="1"/>
</dbReference>
<evidence type="ECO:0000256" key="4">
    <source>
        <dbReference type="ARBA" id="ARBA00022729"/>
    </source>
</evidence>
<comment type="subcellular location">
    <subcellularLocation>
        <location evidence="15">Postsynaptic cell membrane</location>
        <topology evidence="15">Multi-pass membrane protein</topology>
    </subcellularLocation>
</comment>
<organism evidence="20 21">
    <name type="scientific">Acrobeloides nanus</name>
    <dbReference type="NCBI Taxonomy" id="290746"/>
    <lineage>
        <taxon>Eukaryota</taxon>
        <taxon>Metazoa</taxon>
        <taxon>Ecdysozoa</taxon>
        <taxon>Nematoda</taxon>
        <taxon>Chromadorea</taxon>
        <taxon>Rhabditida</taxon>
        <taxon>Tylenchina</taxon>
        <taxon>Cephalobomorpha</taxon>
        <taxon>Cephaloboidea</taxon>
        <taxon>Cephalobidae</taxon>
        <taxon>Acrobeloides</taxon>
    </lineage>
</organism>
<dbReference type="GO" id="GO:0004888">
    <property type="term" value="F:transmembrane signaling receptor activity"/>
    <property type="evidence" value="ECO:0007669"/>
    <property type="project" value="InterPro"/>
</dbReference>
<evidence type="ECO:0000256" key="1">
    <source>
        <dbReference type="ARBA" id="ARBA00022448"/>
    </source>
</evidence>
<dbReference type="InterPro" id="IPR006201">
    <property type="entry name" value="Neur_channel"/>
</dbReference>
<keyword evidence="7" id="KW-0406">Ion transport</keyword>
<dbReference type="Pfam" id="PF17906">
    <property type="entry name" value="HTH_48"/>
    <property type="match status" value="1"/>
</dbReference>
<evidence type="ECO:0000256" key="8">
    <source>
        <dbReference type="ARBA" id="ARBA00023136"/>
    </source>
</evidence>
<dbReference type="InterPro" id="IPR036719">
    <property type="entry name" value="Neuro-gated_channel_TM_sf"/>
</dbReference>